<evidence type="ECO:0000313" key="2">
    <source>
        <dbReference type="Proteomes" id="UP000295689"/>
    </source>
</evidence>
<dbReference type="EMBL" id="SLVV01000012">
    <property type="protein sequence ID" value="TCN21388.1"/>
    <property type="molecule type" value="Genomic_DNA"/>
</dbReference>
<dbReference type="GO" id="GO:0047429">
    <property type="term" value="F:nucleoside triphosphate diphosphatase activity"/>
    <property type="evidence" value="ECO:0007669"/>
    <property type="project" value="InterPro"/>
</dbReference>
<proteinExistence type="predicted"/>
<dbReference type="Pfam" id="PF12643">
    <property type="entry name" value="MazG-like"/>
    <property type="match status" value="1"/>
</dbReference>
<dbReference type="InterPro" id="IPR038735">
    <property type="entry name" value="MSMEG_1276-like_NTP-PPase_dom"/>
</dbReference>
<dbReference type="Proteomes" id="UP000295689">
    <property type="component" value="Unassembled WGS sequence"/>
</dbReference>
<evidence type="ECO:0000313" key="1">
    <source>
        <dbReference type="EMBL" id="TCN21388.1"/>
    </source>
</evidence>
<name>A0A4R2B438_9BACI</name>
<dbReference type="SUPFAM" id="SSF101386">
    <property type="entry name" value="all-alpha NTP pyrophosphatases"/>
    <property type="match status" value="1"/>
</dbReference>
<accession>A0A4R2B438</accession>
<dbReference type="CDD" id="cd11532">
    <property type="entry name" value="NTP-PPase_COG4997"/>
    <property type="match status" value="1"/>
</dbReference>
<comment type="caution">
    <text evidence="1">The sequence shown here is derived from an EMBL/GenBank/DDBJ whole genome shotgun (WGS) entry which is preliminary data.</text>
</comment>
<organism evidence="1 2">
    <name type="scientific">Mesobacillus foraminis</name>
    <dbReference type="NCBI Taxonomy" id="279826"/>
    <lineage>
        <taxon>Bacteria</taxon>
        <taxon>Bacillati</taxon>
        <taxon>Bacillota</taxon>
        <taxon>Bacilli</taxon>
        <taxon>Bacillales</taxon>
        <taxon>Bacillaceae</taxon>
        <taxon>Mesobacillus</taxon>
    </lineage>
</organism>
<protein>
    <submittedName>
        <fullName evidence="1">Putative house-cleaning noncanonical NTP pyrophosphatase (MazG superfamily)</fullName>
    </submittedName>
</protein>
<dbReference type="RefSeq" id="WP_132010465.1">
    <property type="nucleotide sequence ID" value="NZ_JABUHM010000014.1"/>
</dbReference>
<reference evidence="1 2" key="1">
    <citation type="journal article" date="2015" name="Stand. Genomic Sci.">
        <title>Genomic Encyclopedia of Bacterial and Archaeal Type Strains, Phase III: the genomes of soil and plant-associated and newly described type strains.</title>
        <authorList>
            <person name="Whitman W.B."/>
            <person name="Woyke T."/>
            <person name="Klenk H.P."/>
            <person name="Zhou Y."/>
            <person name="Lilburn T.G."/>
            <person name="Beck B.J."/>
            <person name="De Vos P."/>
            <person name="Vandamme P."/>
            <person name="Eisen J.A."/>
            <person name="Garrity G."/>
            <person name="Hugenholtz P."/>
            <person name="Kyrpides N.C."/>
        </authorList>
    </citation>
    <scope>NUCLEOTIDE SEQUENCE [LARGE SCALE GENOMIC DNA]</scope>
    <source>
        <strain evidence="1 2">CV53</strain>
    </source>
</reference>
<gene>
    <name evidence="1" type="ORF">EV146_11269</name>
</gene>
<dbReference type="GO" id="GO:0009143">
    <property type="term" value="P:nucleoside triphosphate catabolic process"/>
    <property type="evidence" value="ECO:0007669"/>
    <property type="project" value="InterPro"/>
</dbReference>
<dbReference type="InterPro" id="IPR025984">
    <property type="entry name" value="DCTPP"/>
</dbReference>
<dbReference type="AlphaFoldDB" id="A0A4R2B438"/>
<keyword evidence="2" id="KW-1185">Reference proteome</keyword>
<sequence>MGEEKYNKLVRDRIPELLRQQGKICETVVLSDREYIEKLKEKLKEEVDDFIKAQPDKLASEIADVLEVLYALAEHKGISEAELDFTRQMKKRQRGSFRGKVLLKSVNTLQ</sequence>